<evidence type="ECO:0008006" key="5">
    <source>
        <dbReference type="Google" id="ProtNLM"/>
    </source>
</evidence>
<feature type="repeat" description="PPR" evidence="2">
    <location>
        <begin position="437"/>
        <end position="471"/>
    </location>
</feature>
<evidence type="ECO:0000313" key="4">
    <source>
        <dbReference type="Proteomes" id="UP000825935"/>
    </source>
</evidence>
<feature type="repeat" description="PPR" evidence="2">
    <location>
        <begin position="336"/>
        <end position="370"/>
    </location>
</feature>
<feature type="repeat" description="PPR" evidence="2">
    <location>
        <begin position="641"/>
        <end position="675"/>
    </location>
</feature>
<dbReference type="FunFam" id="1.25.40.10:FF:000285">
    <property type="entry name" value="Pentatricopeptide repeat-containing protein, chloroplastic"/>
    <property type="match status" value="1"/>
</dbReference>
<gene>
    <name evidence="3" type="ORF">KP509_21G030500</name>
</gene>
<reference evidence="3" key="1">
    <citation type="submission" date="2021-08" db="EMBL/GenBank/DDBJ databases">
        <title>WGS assembly of Ceratopteris richardii.</title>
        <authorList>
            <person name="Marchant D.B."/>
            <person name="Chen G."/>
            <person name="Jenkins J."/>
            <person name="Shu S."/>
            <person name="Leebens-Mack J."/>
            <person name="Grimwood J."/>
            <person name="Schmutz J."/>
            <person name="Soltis P."/>
            <person name="Soltis D."/>
            <person name="Chen Z.-H."/>
        </authorList>
    </citation>
    <scope>NUCLEOTIDE SEQUENCE</scope>
    <source>
        <strain evidence="3">Whitten #5841</strain>
        <tissue evidence="3">Leaf</tissue>
    </source>
</reference>
<dbReference type="Pfam" id="PF13041">
    <property type="entry name" value="PPR_2"/>
    <property type="match status" value="6"/>
</dbReference>
<feature type="repeat" description="PPR" evidence="2">
    <location>
        <begin position="947"/>
        <end position="981"/>
    </location>
</feature>
<dbReference type="AlphaFoldDB" id="A0A8T2SBE6"/>
<organism evidence="3 4">
    <name type="scientific">Ceratopteris richardii</name>
    <name type="common">Triangle waterfern</name>
    <dbReference type="NCBI Taxonomy" id="49495"/>
    <lineage>
        <taxon>Eukaryota</taxon>
        <taxon>Viridiplantae</taxon>
        <taxon>Streptophyta</taxon>
        <taxon>Embryophyta</taxon>
        <taxon>Tracheophyta</taxon>
        <taxon>Polypodiopsida</taxon>
        <taxon>Polypodiidae</taxon>
        <taxon>Polypodiales</taxon>
        <taxon>Pteridineae</taxon>
        <taxon>Pteridaceae</taxon>
        <taxon>Parkerioideae</taxon>
        <taxon>Ceratopteris</taxon>
    </lineage>
</organism>
<feature type="repeat" description="PPR" evidence="2">
    <location>
        <begin position="234"/>
        <end position="268"/>
    </location>
</feature>
<accession>A0A8T2SBE6</accession>
<dbReference type="GO" id="GO:0009451">
    <property type="term" value="P:RNA modification"/>
    <property type="evidence" value="ECO:0007669"/>
    <property type="project" value="InterPro"/>
</dbReference>
<dbReference type="OrthoDB" id="1934782at2759"/>
<name>A0A8T2SBE6_CERRI</name>
<dbReference type="GO" id="GO:0003723">
    <property type="term" value="F:RNA binding"/>
    <property type="evidence" value="ECO:0007669"/>
    <property type="project" value="InterPro"/>
</dbReference>
<dbReference type="GO" id="GO:0048731">
    <property type="term" value="P:system development"/>
    <property type="evidence" value="ECO:0007669"/>
    <property type="project" value="UniProtKB-ARBA"/>
</dbReference>
<dbReference type="FunFam" id="1.25.40.10:FF:000158">
    <property type="entry name" value="pentatricopeptide repeat-containing protein At2g33680"/>
    <property type="match status" value="1"/>
</dbReference>
<dbReference type="EMBL" id="CM035426">
    <property type="protein sequence ID" value="KAH7315013.1"/>
    <property type="molecule type" value="Genomic_DNA"/>
</dbReference>
<dbReference type="FunFam" id="1.25.40.10:FF:000344">
    <property type="entry name" value="Pentatricopeptide repeat-containing protein"/>
    <property type="match status" value="1"/>
</dbReference>
<evidence type="ECO:0000313" key="3">
    <source>
        <dbReference type="EMBL" id="KAH7315014.1"/>
    </source>
</evidence>
<dbReference type="PANTHER" id="PTHR47926">
    <property type="entry name" value="PENTATRICOPEPTIDE REPEAT-CONTAINING PROTEIN"/>
    <property type="match status" value="1"/>
</dbReference>
<evidence type="ECO:0000256" key="2">
    <source>
        <dbReference type="PROSITE-ProRule" id="PRU00708"/>
    </source>
</evidence>
<feature type="repeat" description="PPR" evidence="2">
    <location>
        <begin position="845"/>
        <end position="879"/>
    </location>
</feature>
<dbReference type="FunFam" id="1.25.40.10:FF:000031">
    <property type="entry name" value="Pentatricopeptide repeat-containing protein mitochondrial"/>
    <property type="match status" value="2"/>
</dbReference>
<keyword evidence="1" id="KW-0677">Repeat</keyword>
<dbReference type="Pfam" id="PF01535">
    <property type="entry name" value="PPR"/>
    <property type="match status" value="6"/>
</dbReference>
<dbReference type="Proteomes" id="UP000825935">
    <property type="component" value="Chromosome 21"/>
</dbReference>
<dbReference type="InterPro" id="IPR011990">
    <property type="entry name" value="TPR-like_helical_dom_sf"/>
</dbReference>
<feature type="repeat" description="PPR" evidence="2">
    <location>
        <begin position="539"/>
        <end position="573"/>
    </location>
</feature>
<sequence>MLRIYSRRSHYLFTLNKLLPWMFCRKAGLQITLQIIAKSRHLSSTSRVHDEDKSTVYGRNLDGLLIHDLASLIDRCRIERNREYALLLHAHIRQTGLENHQQLGNRLVLLLVRVDSIQEAKHVFDRLDDPSPKCGAALILGFLKSRMLEEALELYDTVQDKVCEFFEGYNFVALLKASTKLQNLEIGVIIHSDIERRGLIEKNGFLGTSLLDLYAKCGTVTRAMEIFERLQVRDVISWNTLISGHTYHGRLEEAFAYYEKMQLEGVLPTTVTFLCILKACSLEGAVQLGLEIHAEITKLGFMDDTVMLNSTLLDMYAKCGHLAEATYVFRQLPERDVISWTALMAGFVEYGHYERAFNCFEQMLSEGICPDASTYVCSLRACSIMKAMVEGQQIHADIKAKGLEGNPFVGTALIDFYTKCGFQMKAQEIFEMLPARDAVIWNALIAGYLETGFYEKALKFLVQMKNDGIVLDAPLCISGLRTCGSLGAIDQGQEIHAEVERLGLLENVKTVGSALVDMYARCGCLTKAQEVFDKMPFFDVLSWNALIGGHVEHGHNNKVFRLFENMISKSVSPDSSTYALLLKACGSAQNVEKGIELHTEIERKELVERDIFVGDGLVNMYMECGYSGKSLEVFERLPSRDTVSWGVLIAGYADCDHVDEALESFSKMQSEGVFPDISTLIAMLKVCSSVDILEKGQAIHSYVEKHRLLDIDPIIGSALINMYAKCGFLSKAQQILDDLPVQEISAWNALMMGCTEHGYYEEAFDIYRKLQLREILVNPVTYVCIMKVCGSLRAIDTGRQIHAEVAKNGMLHKNLSVGNALVDMYTKCGYFTMAKKVFDNLPTHDVVSWTAVISGYADSGDGDEALLCFDKMQSEGTIPNEVTLVCVLKACGSIGAIDRGQYLHAEVERKGLLESDPMVGSAIVDLYARCGLLHLAQEVFDKLPARVVTSWNILISGYVQMGKSENVFPLYERMIREGIHPDPVTFLIILNACNRTDLLDGSCTVFEIMTNNFGFLPMLEHHYCVLDLFFKRGQFNKATTVIKKIPLPCGLELWQSMLGVCKSLGHVELGTEAFEKSHMIE</sequence>
<dbReference type="Gene3D" id="1.25.40.10">
    <property type="entry name" value="Tetratricopeptide repeat domain"/>
    <property type="match status" value="7"/>
</dbReference>
<dbReference type="FunFam" id="1.25.40.10:FF:000351">
    <property type="entry name" value="Pentatricopeptide repeat-containing protein"/>
    <property type="match status" value="1"/>
</dbReference>
<dbReference type="InterPro" id="IPR046960">
    <property type="entry name" value="PPR_At4g14850-like_plant"/>
</dbReference>
<feature type="repeat" description="PPR" evidence="2">
    <location>
        <begin position="574"/>
        <end position="608"/>
    </location>
</feature>
<protein>
    <recommendedName>
        <fullName evidence="5">Pentatricopeptide repeat-containing protein</fullName>
    </recommendedName>
</protein>
<dbReference type="InterPro" id="IPR002885">
    <property type="entry name" value="PPR_rpt"/>
</dbReference>
<feature type="repeat" description="PPR" evidence="2">
    <location>
        <begin position="743"/>
        <end position="777"/>
    </location>
</feature>
<dbReference type="NCBIfam" id="TIGR00756">
    <property type="entry name" value="PPR"/>
    <property type="match status" value="8"/>
</dbReference>
<keyword evidence="4" id="KW-1185">Reference proteome</keyword>
<evidence type="ECO:0000256" key="1">
    <source>
        <dbReference type="ARBA" id="ARBA00022737"/>
    </source>
</evidence>
<dbReference type="PROSITE" id="PS51375">
    <property type="entry name" value="PPR"/>
    <property type="match status" value="9"/>
</dbReference>
<proteinExistence type="predicted"/>
<dbReference type="EMBL" id="CM035426">
    <property type="protein sequence ID" value="KAH7315014.1"/>
    <property type="molecule type" value="Genomic_DNA"/>
</dbReference>
<comment type="caution">
    <text evidence="3">The sequence shown here is derived from an EMBL/GenBank/DDBJ whole genome shotgun (WGS) entry which is preliminary data.</text>
</comment>